<name>A0ABW3PHJ9_9LACO</name>
<comment type="caution">
    <text evidence="2">The sequence shown here is derived from an EMBL/GenBank/DDBJ whole genome shotgun (WGS) entry which is preliminary data.</text>
</comment>
<accession>A0ABW3PHJ9</accession>
<feature type="transmembrane region" description="Helical" evidence="1">
    <location>
        <begin position="52"/>
        <end position="70"/>
    </location>
</feature>
<dbReference type="EMBL" id="JBHTLH010000006">
    <property type="protein sequence ID" value="MFD1124285.1"/>
    <property type="molecule type" value="Genomic_DNA"/>
</dbReference>
<dbReference type="Proteomes" id="UP001597156">
    <property type="component" value="Unassembled WGS sequence"/>
</dbReference>
<evidence type="ECO:0000313" key="3">
    <source>
        <dbReference type="Proteomes" id="UP001597156"/>
    </source>
</evidence>
<proteinExistence type="predicted"/>
<reference evidence="3" key="1">
    <citation type="journal article" date="2019" name="Int. J. Syst. Evol. Microbiol.">
        <title>The Global Catalogue of Microorganisms (GCM) 10K type strain sequencing project: providing services to taxonomists for standard genome sequencing and annotation.</title>
        <authorList>
            <consortium name="The Broad Institute Genomics Platform"/>
            <consortium name="The Broad Institute Genome Sequencing Center for Infectious Disease"/>
            <person name="Wu L."/>
            <person name="Ma J."/>
        </authorList>
    </citation>
    <scope>NUCLEOTIDE SEQUENCE [LARGE SCALE GENOMIC DNA]</scope>
    <source>
        <strain evidence="3">CCUG 71848</strain>
    </source>
</reference>
<evidence type="ECO:0000313" key="2">
    <source>
        <dbReference type="EMBL" id="MFD1124285.1"/>
    </source>
</evidence>
<feature type="transmembrane region" description="Helical" evidence="1">
    <location>
        <begin position="132"/>
        <end position="159"/>
    </location>
</feature>
<evidence type="ECO:0000256" key="1">
    <source>
        <dbReference type="SAM" id="Phobius"/>
    </source>
</evidence>
<protein>
    <recommendedName>
        <fullName evidence="4">Hydrophobic protein</fullName>
    </recommendedName>
</protein>
<gene>
    <name evidence="2" type="ORF">ACFQ22_02755</name>
</gene>
<keyword evidence="1" id="KW-0812">Transmembrane</keyword>
<organism evidence="2 3">
    <name type="scientific">Lentilactobacillus raoultii</name>
    <dbReference type="NCBI Taxonomy" id="1987503"/>
    <lineage>
        <taxon>Bacteria</taxon>
        <taxon>Bacillati</taxon>
        <taxon>Bacillota</taxon>
        <taxon>Bacilli</taxon>
        <taxon>Lactobacillales</taxon>
        <taxon>Lactobacillaceae</taxon>
        <taxon>Lentilactobacillus</taxon>
    </lineage>
</organism>
<dbReference type="RefSeq" id="WP_121978339.1">
    <property type="nucleotide sequence ID" value="NZ_JBHTLH010000006.1"/>
</dbReference>
<sequence>MDLFGIALILYFIKEQFTYERPTWFGYWFLPLYTVGMMLISFSYQWQNMPTFLTLLVIGSLIGGFQGRTAKFKDYLSVGGQLRTQVRGGGVYLLGWLLILVIQLIVDLLLLHQTISSTRFGKELVGTVMDDLFPWLAFGSSQAWPLWTLAASSTIIYTLTLQLRSPVFQATTET</sequence>
<keyword evidence="3" id="KW-1185">Reference proteome</keyword>
<evidence type="ECO:0008006" key="4">
    <source>
        <dbReference type="Google" id="ProtNLM"/>
    </source>
</evidence>
<keyword evidence="1" id="KW-0472">Membrane</keyword>
<feature type="transmembrane region" description="Helical" evidence="1">
    <location>
        <begin position="24"/>
        <end position="46"/>
    </location>
</feature>
<keyword evidence="1" id="KW-1133">Transmembrane helix</keyword>
<feature type="transmembrane region" description="Helical" evidence="1">
    <location>
        <begin position="91"/>
        <end position="112"/>
    </location>
</feature>